<dbReference type="InterPro" id="IPR052521">
    <property type="entry name" value="Cell_div_SPOR-domain"/>
</dbReference>
<dbReference type="Proteomes" id="UP000494119">
    <property type="component" value="Unassembled WGS sequence"/>
</dbReference>
<evidence type="ECO:0000256" key="1">
    <source>
        <dbReference type="SAM" id="MobiDB-lite"/>
    </source>
</evidence>
<protein>
    <submittedName>
        <fullName evidence="4">Cell division protein FtsN</fullName>
    </submittedName>
</protein>
<evidence type="ECO:0000313" key="4">
    <source>
        <dbReference type="EMBL" id="CAB3784133.1"/>
    </source>
</evidence>
<proteinExistence type="predicted"/>
<sequence length="326" mass="33664">MRLAGSQPAAGAPREAAHDMFGAHPHADTRRSRFSCLQVIQTMAKPRRTTKQQSKQSGGTFLGVVLGLIVGLAIAVVVALYITRSPTPFVAKVAPPADASQPGQYDPNRVLQGKTPGQPVPPQAAQSTPPNTAPGQTTNQSQSSGMLEEPQIVEVPPSGSADNGANSGANSGANNGANNGVAVAPKPSTGSNASAAAPKPQAPNAPAQQLANNQPQKAPNAIPAPNANNANSAAKPAQPGAPTAADANTGYFLQVGAYKTSADAEQQRARLAFQGFESKVTQRDAGGVTYYRVRIGPFSKFDDMNSNRQRLSDAGIDTAVIRFTKQ</sequence>
<dbReference type="GO" id="GO:0032506">
    <property type="term" value="P:cytokinetic process"/>
    <property type="evidence" value="ECO:0007669"/>
    <property type="project" value="TreeGrafter"/>
</dbReference>
<keyword evidence="5" id="KW-1185">Reference proteome</keyword>
<evidence type="ECO:0000259" key="3">
    <source>
        <dbReference type="PROSITE" id="PS51724"/>
    </source>
</evidence>
<keyword evidence="2" id="KW-0812">Transmembrane</keyword>
<keyword evidence="4" id="KW-0132">Cell division</keyword>
<evidence type="ECO:0000313" key="5">
    <source>
        <dbReference type="Proteomes" id="UP000494119"/>
    </source>
</evidence>
<dbReference type="InterPro" id="IPR036680">
    <property type="entry name" value="SPOR-like_sf"/>
</dbReference>
<dbReference type="Pfam" id="PF05036">
    <property type="entry name" value="SPOR"/>
    <property type="match status" value="1"/>
</dbReference>
<organism evidence="4 5">
    <name type="scientific">Paraburkholderia caffeinitolerans</name>
    <dbReference type="NCBI Taxonomy" id="1723730"/>
    <lineage>
        <taxon>Bacteria</taxon>
        <taxon>Pseudomonadati</taxon>
        <taxon>Pseudomonadota</taxon>
        <taxon>Betaproteobacteria</taxon>
        <taxon>Burkholderiales</taxon>
        <taxon>Burkholderiaceae</taxon>
        <taxon>Paraburkholderia</taxon>
    </lineage>
</organism>
<feature type="transmembrane region" description="Helical" evidence="2">
    <location>
        <begin position="61"/>
        <end position="82"/>
    </location>
</feature>
<keyword evidence="4" id="KW-0131">Cell cycle</keyword>
<feature type="compositionally biased region" description="Low complexity" evidence="1">
    <location>
        <begin position="158"/>
        <end position="184"/>
    </location>
</feature>
<keyword evidence="2" id="KW-1133">Transmembrane helix</keyword>
<feature type="compositionally biased region" description="Low complexity" evidence="1">
    <location>
        <begin position="191"/>
        <end position="238"/>
    </location>
</feature>
<name>A0A6J5FTU9_9BURK</name>
<feature type="domain" description="SPOR" evidence="3">
    <location>
        <begin position="245"/>
        <end position="323"/>
    </location>
</feature>
<dbReference type="AlphaFoldDB" id="A0A6J5FTU9"/>
<dbReference type="InterPro" id="IPR007730">
    <property type="entry name" value="SPOR-like_dom"/>
</dbReference>
<feature type="compositionally biased region" description="Polar residues" evidence="1">
    <location>
        <begin position="124"/>
        <end position="145"/>
    </location>
</feature>
<accession>A0A6J5FTU9</accession>
<dbReference type="GO" id="GO:0030428">
    <property type="term" value="C:cell septum"/>
    <property type="evidence" value="ECO:0007669"/>
    <property type="project" value="TreeGrafter"/>
</dbReference>
<dbReference type="PROSITE" id="PS51724">
    <property type="entry name" value="SPOR"/>
    <property type="match status" value="1"/>
</dbReference>
<dbReference type="Gene3D" id="3.30.70.1070">
    <property type="entry name" value="Sporulation related repeat"/>
    <property type="match status" value="1"/>
</dbReference>
<dbReference type="PANTHER" id="PTHR38687">
    <property type="entry name" value="CELL DIVISION PROTEIN DEDD-RELATED"/>
    <property type="match status" value="1"/>
</dbReference>
<evidence type="ECO:0000256" key="2">
    <source>
        <dbReference type="SAM" id="Phobius"/>
    </source>
</evidence>
<dbReference type="PANTHER" id="PTHR38687:SF1">
    <property type="entry name" value="CELL DIVISION PROTEIN DEDD"/>
    <property type="match status" value="1"/>
</dbReference>
<keyword evidence="2" id="KW-0472">Membrane</keyword>
<dbReference type="SUPFAM" id="SSF110997">
    <property type="entry name" value="Sporulation related repeat"/>
    <property type="match status" value="1"/>
</dbReference>
<feature type="region of interest" description="Disordered" evidence="1">
    <location>
        <begin position="94"/>
        <end position="245"/>
    </location>
</feature>
<dbReference type="GO" id="GO:0032153">
    <property type="term" value="C:cell division site"/>
    <property type="evidence" value="ECO:0007669"/>
    <property type="project" value="TreeGrafter"/>
</dbReference>
<reference evidence="4 5" key="1">
    <citation type="submission" date="2020-04" db="EMBL/GenBank/DDBJ databases">
        <authorList>
            <person name="De Canck E."/>
        </authorList>
    </citation>
    <scope>NUCLEOTIDE SEQUENCE [LARGE SCALE GENOMIC DNA]</scope>
    <source>
        <strain evidence="4 5">LMG 28688</strain>
    </source>
</reference>
<dbReference type="GO" id="GO:0042834">
    <property type="term" value="F:peptidoglycan binding"/>
    <property type="evidence" value="ECO:0007669"/>
    <property type="project" value="InterPro"/>
</dbReference>
<dbReference type="EMBL" id="CADIKL010000007">
    <property type="protein sequence ID" value="CAB3784133.1"/>
    <property type="molecule type" value="Genomic_DNA"/>
</dbReference>
<gene>
    <name evidence="4" type="primary">ftsN</name>
    <name evidence="4" type="ORF">LMG28688_01806</name>
</gene>